<dbReference type="PANTHER" id="PTHR38657">
    <property type="entry name" value="SLR1343 PROTEIN"/>
    <property type="match status" value="1"/>
</dbReference>
<dbReference type="PANTHER" id="PTHR38657:SF1">
    <property type="entry name" value="SLR1343 PROTEIN"/>
    <property type="match status" value="1"/>
</dbReference>
<dbReference type="InterPro" id="IPR007357">
    <property type="entry name" value="PhrB-like"/>
</dbReference>
<dbReference type="RefSeq" id="WP_247372518.1">
    <property type="nucleotide sequence ID" value="NZ_JALLGV010000001.1"/>
</dbReference>
<dbReference type="InterPro" id="IPR014729">
    <property type="entry name" value="Rossmann-like_a/b/a_fold"/>
</dbReference>
<proteinExistence type="predicted"/>
<dbReference type="InterPro" id="IPR052551">
    <property type="entry name" value="UV-DNA_repair_photolyase"/>
</dbReference>
<dbReference type="SUPFAM" id="SSF48173">
    <property type="entry name" value="Cryptochrome/photolyase FAD-binding domain"/>
    <property type="match status" value="1"/>
</dbReference>
<organism evidence="2 3">
    <name type="scientific">Halorientalis brevis</name>
    <dbReference type="NCBI Taxonomy" id="1126241"/>
    <lineage>
        <taxon>Archaea</taxon>
        <taxon>Methanobacteriati</taxon>
        <taxon>Methanobacteriota</taxon>
        <taxon>Stenosarchaea group</taxon>
        <taxon>Halobacteria</taxon>
        <taxon>Halobacteriales</taxon>
        <taxon>Haloarculaceae</taxon>
        <taxon>Halorientalis</taxon>
    </lineage>
</organism>
<dbReference type="Gene3D" id="1.25.40.80">
    <property type="match status" value="1"/>
</dbReference>
<dbReference type="Gene3D" id="1.10.10.1710">
    <property type="entry name" value="Deoxyribodipyrimidine photolyase-related"/>
    <property type="match status" value="1"/>
</dbReference>
<evidence type="ECO:0000313" key="3">
    <source>
        <dbReference type="Proteomes" id="UP001597119"/>
    </source>
</evidence>
<dbReference type="EMBL" id="JBHUDJ010000003">
    <property type="protein sequence ID" value="MFD1587625.1"/>
    <property type="molecule type" value="Genomic_DNA"/>
</dbReference>
<evidence type="ECO:0000256" key="1">
    <source>
        <dbReference type="SAM" id="MobiDB-lite"/>
    </source>
</evidence>
<name>A0ABD6CBJ3_9EURY</name>
<feature type="region of interest" description="Disordered" evidence="1">
    <location>
        <begin position="159"/>
        <end position="190"/>
    </location>
</feature>
<dbReference type="Gene3D" id="1.10.579.10">
    <property type="entry name" value="DNA Cyclobutane Dipyrimidine Photolyase, subunit A, domain 3"/>
    <property type="match status" value="1"/>
</dbReference>
<dbReference type="AlphaFoldDB" id="A0ABD6CBJ3"/>
<evidence type="ECO:0000313" key="2">
    <source>
        <dbReference type="EMBL" id="MFD1587625.1"/>
    </source>
</evidence>
<gene>
    <name evidence="2" type="ORF">ACFR9U_11570</name>
</gene>
<sequence>MTVLALGTQLTRQVGPLANHDGRVLMIEAREFARRHPYHPHKLTLVFSAMRHFRDALVADGYEVSYRQAETFGDAFESHFDDRPDDELVVMRPASHGGGDRLRTLATEAGGSLRVVENETFLCSPATFDEWAGDAERLRHESFYRFMRRETDYLVDDGEPVGGEWNCDEQNRETPSADYEPPAPPTFEPDETTRAVGEWVADEFAGGYDEQPYGGDWADPEPFRWPVTRDQALEALDAFVATRLPTFGPYQDAMVEDEWAMNHSLLSAALNLGLLTPAEVVERVLAAYHDRSVPLNSVEGFVRQVIGWREFVRHVYRRTMPELARANQLDESEPLPTFYWTGETDMACLSDVIDGVRARGYSHHIERLMILANFALIYGVEPAQLNRWFHAAYVDAYHWVTTPNVVEMGLFGAGAFATKPYASSANYVDKMSDYCSGCPYAKTKTTGENACPFNALYWDFLDRNEAQLRANHRMGLMYHQLDNKDEGERTAISERAAGIRNRAESGRL</sequence>
<accession>A0ABD6CBJ3</accession>
<reference evidence="2 3" key="1">
    <citation type="journal article" date="2019" name="Int. J. Syst. Evol. Microbiol.">
        <title>The Global Catalogue of Microorganisms (GCM) 10K type strain sequencing project: providing services to taxonomists for standard genome sequencing and annotation.</title>
        <authorList>
            <consortium name="The Broad Institute Genomics Platform"/>
            <consortium name="The Broad Institute Genome Sequencing Center for Infectious Disease"/>
            <person name="Wu L."/>
            <person name="Ma J."/>
        </authorList>
    </citation>
    <scope>NUCLEOTIDE SEQUENCE [LARGE SCALE GENOMIC DNA]</scope>
    <source>
        <strain evidence="2 3">CGMCC 1.12125</strain>
    </source>
</reference>
<dbReference type="Pfam" id="PF04244">
    <property type="entry name" value="DPRP"/>
    <property type="match status" value="1"/>
</dbReference>
<protein>
    <submittedName>
        <fullName evidence="2">Cryptochrome/photolyase family protein</fullName>
    </submittedName>
</protein>
<keyword evidence="3" id="KW-1185">Reference proteome</keyword>
<dbReference type="Proteomes" id="UP001597119">
    <property type="component" value="Unassembled WGS sequence"/>
</dbReference>
<comment type="caution">
    <text evidence="2">The sequence shown here is derived from an EMBL/GenBank/DDBJ whole genome shotgun (WGS) entry which is preliminary data.</text>
</comment>
<dbReference type="InterPro" id="IPR036134">
    <property type="entry name" value="Crypto/Photolyase_FAD-like_sf"/>
</dbReference>
<dbReference type="Gene3D" id="3.40.50.620">
    <property type="entry name" value="HUPs"/>
    <property type="match status" value="1"/>
</dbReference>